<dbReference type="PROSITE" id="PS51257">
    <property type="entry name" value="PROKAR_LIPOPROTEIN"/>
    <property type="match status" value="1"/>
</dbReference>
<evidence type="ECO:0000313" key="4">
    <source>
        <dbReference type="Proteomes" id="UP000266975"/>
    </source>
</evidence>
<evidence type="ECO:0000256" key="1">
    <source>
        <dbReference type="SAM" id="MobiDB-lite"/>
    </source>
</evidence>
<evidence type="ECO:0000313" key="3">
    <source>
        <dbReference type="EMBL" id="RNE49599.1"/>
    </source>
</evidence>
<feature type="compositionally biased region" description="Low complexity" evidence="1">
    <location>
        <begin position="35"/>
        <end position="45"/>
    </location>
</feature>
<dbReference type="OrthoDB" id="4428050at2"/>
<evidence type="ECO:0008006" key="5">
    <source>
        <dbReference type="Google" id="ProtNLM"/>
    </source>
</evidence>
<feature type="chain" id="PRO_5017966741" description="DUF3558 domain-containing protein" evidence="2">
    <location>
        <begin position="24"/>
        <end position="206"/>
    </location>
</feature>
<proteinExistence type="predicted"/>
<keyword evidence="4" id="KW-1185">Reference proteome</keyword>
<reference evidence="3 4" key="1">
    <citation type="submission" date="2018-02" db="EMBL/GenBank/DDBJ databases">
        <title>Corynebacterium alimpuense sp. nov., a marine obligate actinomycete isolated from sediments of Valparaiso bay, Chile.</title>
        <authorList>
            <person name="Claverias F."/>
            <person name="Gonzales-Siles L."/>
            <person name="Salva-Serra F."/>
            <person name="Inganaes E."/>
            <person name="Molin K."/>
            <person name="Cumsille A."/>
            <person name="Undabarrena A."/>
            <person name="Couve E."/>
            <person name="Moore E.R.B."/>
            <person name="Gomila M."/>
            <person name="Camara B."/>
        </authorList>
    </citation>
    <scope>NUCLEOTIDE SEQUENCE [LARGE SCALE GENOMIC DNA]</scope>
    <source>
        <strain evidence="3 4">CCUG 69366</strain>
    </source>
</reference>
<protein>
    <recommendedName>
        <fullName evidence="5">DUF3558 domain-containing protein</fullName>
    </recommendedName>
</protein>
<dbReference type="Proteomes" id="UP000266975">
    <property type="component" value="Unassembled WGS sequence"/>
</dbReference>
<dbReference type="InterPro" id="IPR024520">
    <property type="entry name" value="DUF3558"/>
</dbReference>
<feature type="region of interest" description="Disordered" evidence="1">
    <location>
        <begin position="22"/>
        <end position="45"/>
    </location>
</feature>
<organism evidence="3 4">
    <name type="scientific">Corynebacterium alimapuense</name>
    <dbReference type="NCBI Taxonomy" id="1576874"/>
    <lineage>
        <taxon>Bacteria</taxon>
        <taxon>Bacillati</taxon>
        <taxon>Actinomycetota</taxon>
        <taxon>Actinomycetes</taxon>
        <taxon>Mycobacteriales</taxon>
        <taxon>Corynebacteriaceae</taxon>
        <taxon>Corynebacterium</taxon>
    </lineage>
</organism>
<keyword evidence="2" id="KW-0732">Signal</keyword>
<sequence length="206" mass="22528">MPARRFLVLAVSTVVLSACSTSAEDSLTTEPTDPPESVASSAPTTAVAQESLELGEFDPEGDFELFDPCTEIPSDVLVAAGMGEAIWEPGYDRDLSVRCGFSAVDYEQNLGTFALTADRNTKEKLFERNLMIAEDIDSSIPGAYLHQLSVGNDSDCHAAVHTERGRFIVNYGEISTDRSLEEICGIALDQLEFLYEQMGEENGYFY</sequence>
<dbReference type="AlphaFoldDB" id="A0A3M8K9M4"/>
<name>A0A3M8K9M4_9CORY</name>
<comment type="caution">
    <text evidence="3">The sequence shown here is derived from an EMBL/GenBank/DDBJ whole genome shotgun (WGS) entry which is preliminary data.</text>
</comment>
<gene>
    <name evidence="3" type="ORF">C5L39_04455</name>
</gene>
<evidence type="ECO:0000256" key="2">
    <source>
        <dbReference type="SAM" id="SignalP"/>
    </source>
</evidence>
<dbReference type="Pfam" id="PF12079">
    <property type="entry name" value="DUF3558"/>
    <property type="match status" value="1"/>
</dbReference>
<dbReference type="EMBL" id="PTJO01000003">
    <property type="protein sequence ID" value="RNE49599.1"/>
    <property type="molecule type" value="Genomic_DNA"/>
</dbReference>
<dbReference type="RefSeq" id="WP_123047645.1">
    <property type="nucleotide sequence ID" value="NZ_PTJO01000003.1"/>
</dbReference>
<accession>A0A3M8K9M4</accession>
<feature type="signal peptide" evidence="2">
    <location>
        <begin position="1"/>
        <end position="23"/>
    </location>
</feature>